<dbReference type="PROSITE" id="PS50905">
    <property type="entry name" value="FERRITIN_LIKE"/>
    <property type="match status" value="1"/>
</dbReference>
<dbReference type="InterPro" id="IPR012347">
    <property type="entry name" value="Ferritin-like"/>
</dbReference>
<organism evidence="2">
    <name type="scientific">marine sediment metagenome</name>
    <dbReference type="NCBI Taxonomy" id="412755"/>
    <lineage>
        <taxon>unclassified sequences</taxon>
        <taxon>metagenomes</taxon>
        <taxon>ecological metagenomes</taxon>
    </lineage>
</organism>
<dbReference type="EMBL" id="LAZR01018719">
    <property type="protein sequence ID" value="KKL95271.1"/>
    <property type="molecule type" value="Genomic_DNA"/>
</dbReference>
<proteinExistence type="predicted"/>
<dbReference type="CDD" id="cd01041">
    <property type="entry name" value="Rubrerythrin"/>
    <property type="match status" value="1"/>
</dbReference>
<dbReference type="Gene3D" id="1.20.1260.10">
    <property type="match status" value="1"/>
</dbReference>
<feature type="non-terminal residue" evidence="2">
    <location>
        <position position="134"/>
    </location>
</feature>
<dbReference type="PANTHER" id="PTHR33746">
    <property type="entry name" value="RUBRERYTHRIN"/>
    <property type="match status" value="1"/>
</dbReference>
<sequence>MDRTQRNLWSAFLSEAKTNRLYIAYALKAMDEGHSEVAQVFMEAAGAETIHALNHLKAMGEIKSSLENVSVVTQGEAYEFETMYPRMVDEALREGREDAADSFRQALEGEKRHLANFLKALSELETKTGQKAPP</sequence>
<dbReference type="AlphaFoldDB" id="A0A0F9GX98"/>
<dbReference type="GO" id="GO:0016491">
    <property type="term" value="F:oxidoreductase activity"/>
    <property type="evidence" value="ECO:0007669"/>
    <property type="project" value="InterPro"/>
</dbReference>
<dbReference type="InterPro" id="IPR003251">
    <property type="entry name" value="Rr_diiron-bd_dom"/>
</dbReference>
<evidence type="ECO:0000313" key="2">
    <source>
        <dbReference type="EMBL" id="KKL95271.1"/>
    </source>
</evidence>
<accession>A0A0F9GX98</accession>
<dbReference type="InterPro" id="IPR009078">
    <property type="entry name" value="Ferritin-like_SF"/>
</dbReference>
<protein>
    <recommendedName>
        <fullName evidence="1">Ferritin-like diiron domain-containing protein</fullName>
    </recommendedName>
</protein>
<dbReference type="SUPFAM" id="SSF47240">
    <property type="entry name" value="Ferritin-like"/>
    <property type="match status" value="1"/>
</dbReference>
<comment type="caution">
    <text evidence="2">The sequence shown here is derived from an EMBL/GenBank/DDBJ whole genome shotgun (WGS) entry which is preliminary data.</text>
</comment>
<dbReference type="Pfam" id="PF02915">
    <property type="entry name" value="Rubrerythrin"/>
    <property type="match status" value="1"/>
</dbReference>
<dbReference type="InterPro" id="IPR052753">
    <property type="entry name" value="Rbr2/Nigerythrin"/>
</dbReference>
<reference evidence="2" key="1">
    <citation type="journal article" date="2015" name="Nature">
        <title>Complex archaea that bridge the gap between prokaryotes and eukaryotes.</title>
        <authorList>
            <person name="Spang A."/>
            <person name="Saw J.H."/>
            <person name="Jorgensen S.L."/>
            <person name="Zaremba-Niedzwiedzka K."/>
            <person name="Martijn J."/>
            <person name="Lind A.E."/>
            <person name="van Eijk R."/>
            <person name="Schleper C."/>
            <person name="Guy L."/>
            <person name="Ettema T.J."/>
        </authorList>
    </citation>
    <scope>NUCLEOTIDE SEQUENCE</scope>
</reference>
<name>A0A0F9GX98_9ZZZZ</name>
<dbReference type="InterPro" id="IPR009040">
    <property type="entry name" value="Ferritin-like_diiron"/>
</dbReference>
<gene>
    <name evidence="2" type="ORF">LCGC14_1856330</name>
</gene>
<evidence type="ECO:0000259" key="1">
    <source>
        <dbReference type="PROSITE" id="PS50905"/>
    </source>
</evidence>
<dbReference type="PANTHER" id="PTHR33746:SF4">
    <property type="entry name" value="RUBRERYTHRIN"/>
    <property type="match status" value="1"/>
</dbReference>
<feature type="domain" description="Ferritin-like diiron" evidence="1">
    <location>
        <begin position="1"/>
        <end position="128"/>
    </location>
</feature>
<dbReference type="GO" id="GO:0046872">
    <property type="term" value="F:metal ion binding"/>
    <property type="evidence" value="ECO:0007669"/>
    <property type="project" value="InterPro"/>
</dbReference>